<keyword evidence="1" id="KW-0812">Transmembrane</keyword>
<name>A0A518CMW6_9PLAN</name>
<dbReference type="KEGG" id="plon:Pla110_23070"/>
<feature type="transmembrane region" description="Helical" evidence="1">
    <location>
        <begin position="12"/>
        <end position="28"/>
    </location>
</feature>
<proteinExistence type="predicted"/>
<dbReference type="OrthoDB" id="8480418at2"/>
<feature type="transmembrane region" description="Helical" evidence="1">
    <location>
        <begin position="243"/>
        <end position="269"/>
    </location>
</feature>
<keyword evidence="1" id="KW-0472">Membrane</keyword>
<feature type="transmembrane region" description="Helical" evidence="1">
    <location>
        <begin position="40"/>
        <end position="58"/>
    </location>
</feature>
<protein>
    <recommendedName>
        <fullName evidence="4">Ferric reductase like transmembrane component</fullName>
    </recommendedName>
</protein>
<keyword evidence="3" id="KW-1185">Reference proteome</keyword>
<evidence type="ECO:0000313" key="3">
    <source>
        <dbReference type="Proteomes" id="UP000317178"/>
    </source>
</evidence>
<dbReference type="EMBL" id="CP036281">
    <property type="protein sequence ID" value="QDU80576.1"/>
    <property type="molecule type" value="Genomic_DNA"/>
</dbReference>
<dbReference type="RefSeq" id="WP_144995839.1">
    <property type="nucleotide sequence ID" value="NZ_CP036281.1"/>
</dbReference>
<evidence type="ECO:0000313" key="2">
    <source>
        <dbReference type="EMBL" id="QDU80576.1"/>
    </source>
</evidence>
<evidence type="ECO:0008006" key="4">
    <source>
        <dbReference type="Google" id="ProtNLM"/>
    </source>
</evidence>
<organism evidence="2 3">
    <name type="scientific">Polystyrenella longa</name>
    <dbReference type="NCBI Taxonomy" id="2528007"/>
    <lineage>
        <taxon>Bacteria</taxon>
        <taxon>Pseudomonadati</taxon>
        <taxon>Planctomycetota</taxon>
        <taxon>Planctomycetia</taxon>
        <taxon>Planctomycetales</taxon>
        <taxon>Planctomycetaceae</taxon>
        <taxon>Polystyrenella</taxon>
    </lineage>
</organism>
<accession>A0A518CMW6</accession>
<dbReference type="AlphaFoldDB" id="A0A518CMW6"/>
<evidence type="ECO:0000256" key="1">
    <source>
        <dbReference type="SAM" id="Phobius"/>
    </source>
</evidence>
<keyword evidence="1" id="KW-1133">Transmembrane helix</keyword>
<feature type="transmembrane region" description="Helical" evidence="1">
    <location>
        <begin position="78"/>
        <end position="97"/>
    </location>
</feature>
<gene>
    <name evidence="2" type="ORF">Pla110_23070</name>
</gene>
<feature type="transmembrane region" description="Helical" evidence="1">
    <location>
        <begin position="103"/>
        <end position="122"/>
    </location>
</feature>
<reference evidence="2 3" key="1">
    <citation type="submission" date="2019-02" db="EMBL/GenBank/DDBJ databases">
        <title>Deep-cultivation of Planctomycetes and their phenomic and genomic characterization uncovers novel biology.</title>
        <authorList>
            <person name="Wiegand S."/>
            <person name="Jogler M."/>
            <person name="Boedeker C."/>
            <person name="Pinto D."/>
            <person name="Vollmers J."/>
            <person name="Rivas-Marin E."/>
            <person name="Kohn T."/>
            <person name="Peeters S.H."/>
            <person name="Heuer A."/>
            <person name="Rast P."/>
            <person name="Oberbeckmann S."/>
            <person name="Bunk B."/>
            <person name="Jeske O."/>
            <person name="Meyerdierks A."/>
            <person name="Storesund J.E."/>
            <person name="Kallscheuer N."/>
            <person name="Luecker S."/>
            <person name="Lage O.M."/>
            <person name="Pohl T."/>
            <person name="Merkel B.J."/>
            <person name="Hornburger P."/>
            <person name="Mueller R.-W."/>
            <person name="Bruemmer F."/>
            <person name="Labrenz M."/>
            <person name="Spormann A.M."/>
            <person name="Op den Camp H."/>
            <person name="Overmann J."/>
            <person name="Amann R."/>
            <person name="Jetten M.S.M."/>
            <person name="Mascher T."/>
            <person name="Medema M.H."/>
            <person name="Devos D.P."/>
            <person name="Kaster A.-K."/>
            <person name="Ovreas L."/>
            <person name="Rohde M."/>
            <person name="Galperin M.Y."/>
            <person name="Jogler C."/>
        </authorList>
    </citation>
    <scope>NUCLEOTIDE SEQUENCE [LARGE SCALE GENOMIC DNA]</scope>
    <source>
        <strain evidence="2 3">Pla110</strain>
    </source>
</reference>
<sequence>MQTDSFTFRRLRNGLVTGLAALSFWGLTEVGRARFYDVSFYLGYLLAGMIVVLAGFNLRKKLTTFRVGTASSWMQFHLYLGLLTPIVFALHIDWSWPQGLFEMALSIIYAATFFSGVFGLYFTRRLPRVLTRLPVELIYEEYEAHSNTLKEEAILEVQSSLQDSNGLSEMYANRLVQFFSRQRSIGYYLWPSIHKRKKLIRYLRSCHRYASDEERSRLNRIETLVAQRDDYDFHHAQQWKLRVWIFVHLSLTWSLLALMLVHLVFVHLYRGAYT</sequence>
<dbReference type="Proteomes" id="UP000317178">
    <property type="component" value="Chromosome"/>
</dbReference>